<dbReference type="EMBL" id="JABEYC010000127">
    <property type="protein sequence ID" value="KAF4982309.1"/>
    <property type="molecule type" value="Genomic_DNA"/>
</dbReference>
<evidence type="ECO:0000256" key="1">
    <source>
        <dbReference type="SAM" id="MobiDB-lite"/>
    </source>
</evidence>
<feature type="region of interest" description="Disordered" evidence="1">
    <location>
        <begin position="198"/>
        <end position="217"/>
    </location>
</feature>
<keyword evidence="3" id="KW-1185">Reference proteome</keyword>
<name>A0A8H4XPB5_9HYPO</name>
<feature type="compositionally biased region" description="Basic residues" evidence="1">
    <location>
        <begin position="1"/>
        <end position="13"/>
    </location>
</feature>
<gene>
    <name evidence="2" type="ORF">FZEAL_2038</name>
</gene>
<feature type="compositionally biased region" description="Low complexity" evidence="1">
    <location>
        <begin position="21"/>
        <end position="33"/>
    </location>
</feature>
<feature type="region of interest" description="Disordered" evidence="1">
    <location>
        <begin position="480"/>
        <end position="759"/>
    </location>
</feature>
<organism evidence="2 3">
    <name type="scientific">Fusarium zealandicum</name>
    <dbReference type="NCBI Taxonomy" id="1053134"/>
    <lineage>
        <taxon>Eukaryota</taxon>
        <taxon>Fungi</taxon>
        <taxon>Dikarya</taxon>
        <taxon>Ascomycota</taxon>
        <taxon>Pezizomycotina</taxon>
        <taxon>Sordariomycetes</taxon>
        <taxon>Hypocreomycetidae</taxon>
        <taxon>Hypocreales</taxon>
        <taxon>Nectriaceae</taxon>
        <taxon>Fusarium</taxon>
        <taxon>Fusarium staphyleae species complex</taxon>
    </lineage>
</organism>
<comment type="caution">
    <text evidence="2">The sequence shown here is derived from an EMBL/GenBank/DDBJ whole genome shotgun (WGS) entry which is preliminary data.</text>
</comment>
<evidence type="ECO:0000313" key="2">
    <source>
        <dbReference type="EMBL" id="KAF4982309.1"/>
    </source>
</evidence>
<accession>A0A8H4XPB5</accession>
<feature type="compositionally biased region" description="Polar residues" evidence="1">
    <location>
        <begin position="635"/>
        <end position="671"/>
    </location>
</feature>
<feature type="compositionally biased region" description="Polar residues" evidence="1">
    <location>
        <begin position="520"/>
        <end position="540"/>
    </location>
</feature>
<sequence length="778" mass="85874">MSKTPKRSARTKQRAKDPFQSSPISVLSSPASVDSLAKGPKRKTQAAQAAEDPFQNLPPLAPTRNPSSVSISRLDDYTVPDSPSPSEKHAGRTPMQPPPSNFFIQEPASNSYAPARTTLPLSQIAEAYRSQRNRQGEDWRRAGTGVHDNYLTTAGGNFRHPSLRRDSGMIVETPVAVRKDINRRKQEGQWLDQLDQPTAAPQAASGLATTMGPPQVHNNPYGLTQARERRMDVPPLTFARTVGSQRPQTTAQAAVVGNSPAENGGVQKKTPQSFSMPCKVMVMKVCLGFKEEFLKMSPVPLHDQKPFWNGILQQLQSHDVTRDKFTGESHLRSQVDAWSGPRRINLREAQLPPVSQGQPELDELVDKWNQVFAQRFCNVHRGFVESAMWPLVEERVLSTIQTELHTWIAGSLQERREELERQTRPTFLGSNSTTKNLKNIVISAQDKIQESRHDLWQVLQTEAVVSLVLDLQPGLERDPVAPRHAAVAETERRIASQEPLRNWQEEGIRPSIEGTPGTAPRSTGQPQNQENKSRGPQNPQEDNRQTRSSPAGGHAASKKRKQAQQAESSPGFVDSLSIRSRNAQQGQRPDPMSTPSRPPSKRLRTNESEPAGTPNSDSSLSEFPSLTKWLKSGRRSQISGILQQPQLGEQSTSASGNSLPTQSEAFNTALQCSPELGSTPYGRGPQSQTPSGPARKTTKNTPKGGGSKRGRKSSRSHPKSSKIEMQDGSHGHQQSQGNTRGSPHRFRESTVDFQAMTPLARDKMLYRKFKEIANGQDA</sequence>
<feature type="compositionally biased region" description="Basic residues" evidence="1">
    <location>
        <begin position="706"/>
        <end position="720"/>
    </location>
</feature>
<protein>
    <submittedName>
        <fullName evidence="2">Uncharacterized protein</fullName>
    </submittedName>
</protein>
<dbReference type="OrthoDB" id="5106886at2759"/>
<feature type="compositionally biased region" description="Polar residues" evidence="1">
    <location>
        <begin position="577"/>
        <end position="587"/>
    </location>
</feature>
<proteinExistence type="predicted"/>
<evidence type="ECO:0000313" key="3">
    <source>
        <dbReference type="Proteomes" id="UP000635477"/>
    </source>
</evidence>
<dbReference type="Proteomes" id="UP000635477">
    <property type="component" value="Unassembled WGS sequence"/>
</dbReference>
<feature type="compositionally biased region" description="Basic and acidic residues" evidence="1">
    <location>
        <begin position="721"/>
        <end position="730"/>
    </location>
</feature>
<dbReference type="AlphaFoldDB" id="A0A8H4XPB5"/>
<feature type="compositionally biased region" description="Polar residues" evidence="1">
    <location>
        <begin position="613"/>
        <end position="624"/>
    </location>
</feature>
<reference evidence="2" key="1">
    <citation type="journal article" date="2020" name="BMC Genomics">
        <title>Correction to: Identification and distribution of gene clusters required for synthesis of sphingolipid metabolism inhibitors in diverse species of the filamentous fungus Fusarium.</title>
        <authorList>
            <person name="Kim H.S."/>
            <person name="Lohmar J.M."/>
            <person name="Busman M."/>
            <person name="Brown D.W."/>
            <person name="Naumann T.A."/>
            <person name="Divon H.H."/>
            <person name="Lysoe E."/>
            <person name="Uhlig S."/>
            <person name="Proctor R.H."/>
        </authorList>
    </citation>
    <scope>NUCLEOTIDE SEQUENCE</scope>
    <source>
        <strain evidence="2">NRRL 22465</strain>
    </source>
</reference>
<feature type="region of interest" description="Disordered" evidence="1">
    <location>
        <begin position="1"/>
        <end position="106"/>
    </location>
</feature>
<reference evidence="2" key="2">
    <citation type="submission" date="2020-05" db="EMBL/GenBank/DDBJ databases">
        <authorList>
            <person name="Kim H.-S."/>
            <person name="Proctor R.H."/>
            <person name="Brown D.W."/>
        </authorList>
    </citation>
    <scope>NUCLEOTIDE SEQUENCE</scope>
    <source>
        <strain evidence="2">NRRL 22465</strain>
    </source>
</reference>